<dbReference type="RefSeq" id="WP_090201215.1">
    <property type="nucleotide sequence ID" value="NZ_FOYP01000002.1"/>
</dbReference>
<dbReference type="STRING" id="390270.SAMN04488005_2781"/>
<dbReference type="Proteomes" id="UP000199478">
    <property type="component" value="Unassembled WGS sequence"/>
</dbReference>
<accession>A0A1I6HJY6</accession>
<protein>
    <submittedName>
        <fullName evidence="1">Uncharacterized protein</fullName>
    </submittedName>
</protein>
<reference evidence="2" key="1">
    <citation type="submission" date="2016-10" db="EMBL/GenBank/DDBJ databases">
        <authorList>
            <person name="Varghese N."/>
            <person name="Submissions S."/>
        </authorList>
    </citation>
    <scope>NUCLEOTIDE SEQUENCE [LARGE SCALE GENOMIC DNA]</scope>
    <source>
        <strain evidence="2">DSM 26879</strain>
    </source>
</reference>
<name>A0A1I6HJY6_9RHOB</name>
<sequence length="328" mass="35224">MLRTITVKTVLTTVALALGIGFFVQLGETLPSMTRAPVTTTVPRAVTVVTNTRTSAIFGVPAINHQLVDHLSQVQTVAYVHTNSEVDAPEMGIISAAPVIDDPCKVVVSASGIPAAMAVLAIDAPCHQNADFVVVHETLRFSGRTDATGHAEVRTPILAKDARFSVRFGNVEHGRTAIYMPDVAHYDRTILQWRGADYLQLHVLEAGARIGQTGHIWTGSSHTGEITVLGQRGFVASYGSARTGIPLQAEVYSFPARFGRPDMSVDMPIGLMVTPENCGRAVDVQLIQVVLGQIWSPTDIAISVPSCDSVGEFVMLPDAIAPYTRLMR</sequence>
<evidence type="ECO:0000313" key="2">
    <source>
        <dbReference type="Proteomes" id="UP000199478"/>
    </source>
</evidence>
<dbReference type="AlphaFoldDB" id="A0A1I6HJY6"/>
<proteinExistence type="predicted"/>
<gene>
    <name evidence="1" type="ORF">SAMN04488005_2781</name>
</gene>
<dbReference type="EMBL" id="FOYP01000002">
    <property type="protein sequence ID" value="SFR54684.1"/>
    <property type="molecule type" value="Genomic_DNA"/>
</dbReference>
<dbReference type="OrthoDB" id="7956241at2"/>
<organism evidence="1 2">
    <name type="scientific">Yoonia tamlensis</name>
    <dbReference type="NCBI Taxonomy" id="390270"/>
    <lineage>
        <taxon>Bacteria</taxon>
        <taxon>Pseudomonadati</taxon>
        <taxon>Pseudomonadota</taxon>
        <taxon>Alphaproteobacteria</taxon>
        <taxon>Rhodobacterales</taxon>
        <taxon>Paracoccaceae</taxon>
        <taxon>Yoonia</taxon>
    </lineage>
</organism>
<keyword evidence="2" id="KW-1185">Reference proteome</keyword>
<evidence type="ECO:0000313" key="1">
    <source>
        <dbReference type="EMBL" id="SFR54684.1"/>
    </source>
</evidence>